<dbReference type="InterPro" id="IPR013655">
    <property type="entry name" value="PAS_fold_3"/>
</dbReference>
<keyword evidence="1" id="KW-0175">Coiled coil</keyword>
<dbReference type="SUPFAM" id="SSF141868">
    <property type="entry name" value="EAL domain-like"/>
    <property type="match status" value="1"/>
</dbReference>
<evidence type="ECO:0000313" key="8">
    <source>
        <dbReference type="Proteomes" id="UP000316388"/>
    </source>
</evidence>
<name>A0A554XQD3_9BURK</name>
<keyword evidence="7" id="KW-0378">Hydrolase</keyword>
<dbReference type="NCBIfam" id="TIGR00254">
    <property type="entry name" value="GGDEF"/>
    <property type="match status" value="1"/>
</dbReference>
<dbReference type="Pfam" id="PF08448">
    <property type="entry name" value="PAS_4"/>
    <property type="match status" value="1"/>
</dbReference>
<dbReference type="InterPro" id="IPR029787">
    <property type="entry name" value="Nucleotide_cyclase"/>
</dbReference>
<feature type="domain" description="CheR-type methyltransferase" evidence="4">
    <location>
        <begin position="1"/>
        <end position="115"/>
    </location>
</feature>
<feature type="region of interest" description="Disordered" evidence="2">
    <location>
        <begin position="285"/>
        <end position="309"/>
    </location>
</feature>
<feature type="domain" description="EAL" evidence="5">
    <location>
        <begin position="926"/>
        <end position="1176"/>
    </location>
</feature>
<dbReference type="AlphaFoldDB" id="A0A554XQD3"/>
<feature type="region of interest" description="Disordered" evidence="2">
    <location>
        <begin position="140"/>
        <end position="171"/>
    </location>
</feature>
<dbReference type="PROSITE" id="PS50883">
    <property type="entry name" value="EAL"/>
    <property type="match status" value="1"/>
</dbReference>
<comment type="caution">
    <text evidence="7">The sequence shown here is derived from an EMBL/GenBank/DDBJ whole genome shotgun (WGS) entry which is preliminary data.</text>
</comment>
<dbReference type="Pfam" id="PF00990">
    <property type="entry name" value="GGDEF"/>
    <property type="match status" value="1"/>
</dbReference>
<feature type="compositionally biased region" description="Pro residues" evidence="2">
    <location>
        <begin position="160"/>
        <end position="169"/>
    </location>
</feature>
<dbReference type="InterPro" id="IPR001633">
    <property type="entry name" value="EAL_dom"/>
</dbReference>
<organism evidence="7 8">
    <name type="scientific">Tepidimonas fonticaldi</name>
    <dbReference type="NCBI Taxonomy" id="1101373"/>
    <lineage>
        <taxon>Bacteria</taxon>
        <taxon>Pseudomonadati</taxon>
        <taxon>Pseudomonadota</taxon>
        <taxon>Betaproteobacteria</taxon>
        <taxon>Burkholderiales</taxon>
        <taxon>Tepidimonas</taxon>
    </lineage>
</organism>
<dbReference type="SMART" id="SM00052">
    <property type="entry name" value="EAL"/>
    <property type="match status" value="1"/>
</dbReference>
<dbReference type="EMBL" id="VJOO01000002">
    <property type="protein sequence ID" value="TSE38041.1"/>
    <property type="molecule type" value="Genomic_DNA"/>
</dbReference>
<dbReference type="InterPro" id="IPR035965">
    <property type="entry name" value="PAS-like_dom_sf"/>
</dbReference>
<dbReference type="PRINTS" id="PR00996">
    <property type="entry name" value="CHERMTFRASE"/>
</dbReference>
<evidence type="ECO:0000256" key="1">
    <source>
        <dbReference type="SAM" id="Coils"/>
    </source>
</evidence>
<dbReference type="InterPro" id="IPR043128">
    <property type="entry name" value="Rev_trsase/Diguanyl_cyclase"/>
</dbReference>
<evidence type="ECO:0000259" key="3">
    <source>
        <dbReference type="PROSITE" id="PS50113"/>
    </source>
</evidence>
<dbReference type="Gene3D" id="3.30.70.270">
    <property type="match status" value="1"/>
</dbReference>
<dbReference type="SUPFAM" id="SSF53335">
    <property type="entry name" value="S-adenosyl-L-methionine-dependent methyltransferases"/>
    <property type="match status" value="1"/>
</dbReference>
<dbReference type="InterPro" id="IPR000780">
    <property type="entry name" value="CheR_MeTrfase"/>
</dbReference>
<dbReference type="CDD" id="cd00130">
    <property type="entry name" value="PAS"/>
    <property type="match status" value="2"/>
</dbReference>
<dbReference type="PANTHER" id="PTHR44757">
    <property type="entry name" value="DIGUANYLATE CYCLASE DGCP"/>
    <property type="match status" value="1"/>
</dbReference>
<evidence type="ECO:0000259" key="6">
    <source>
        <dbReference type="PROSITE" id="PS50887"/>
    </source>
</evidence>
<dbReference type="GO" id="GO:0008757">
    <property type="term" value="F:S-adenosylmethionine-dependent methyltransferase activity"/>
    <property type="evidence" value="ECO:0007669"/>
    <property type="project" value="InterPro"/>
</dbReference>
<dbReference type="InterPro" id="IPR000160">
    <property type="entry name" value="GGDEF_dom"/>
</dbReference>
<gene>
    <name evidence="7" type="primary">gmr_1</name>
    <name evidence="7" type="ORF">Tfont_00297</name>
</gene>
<dbReference type="Proteomes" id="UP000316388">
    <property type="component" value="Unassembled WGS sequence"/>
</dbReference>
<dbReference type="InterPro" id="IPR052155">
    <property type="entry name" value="Biofilm_reg_signaling"/>
</dbReference>
<dbReference type="InterPro" id="IPR001610">
    <property type="entry name" value="PAC"/>
</dbReference>
<feature type="domain" description="PAC" evidence="3">
    <location>
        <begin position="574"/>
        <end position="626"/>
    </location>
</feature>
<dbReference type="PROSITE" id="PS50887">
    <property type="entry name" value="GGDEF"/>
    <property type="match status" value="1"/>
</dbReference>
<dbReference type="Gene3D" id="3.40.50.150">
    <property type="entry name" value="Vaccinia Virus protein VP39"/>
    <property type="match status" value="1"/>
</dbReference>
<dbReference type="FunFam" id="3.30.70.270:FF:000001">
    <property type="entry name" value="Diguanylate cyclase domain protein"/>
    <property type="match status" value="1"/>
</dbReference>
<dbReference type="InterPro" id="IPR035919">
    <property type="entry name" value="EAL_sf"/>
</dbReference>
<dbReference type="CDD" id="cd01948">
    <property type="entry name" value="EAL"/>
    <property type="match status" value="1"/>
</dbReference>
<dbReference type="InterPro" id="IPR000014">
    <property type="entry name" value="PAS"/>
</dbReference>
<reference evidence="7 8" key="1">
    <citation type="submission" date="2019-07" db="EMBL/GenBank/DDBJ databases">
        <title>Tepidimonas fonticaldi AT-A2 draft genome.</title>
        <authorList>
            <person name="Da Costa M.S."/>
            <person name="Froufe H.J.C."/>
            <person name="Egas C."/>
            <person name="Albuquerque L."/>
        </authorList>
    </citation>
    <scope>NUCLEOTIDE SEQUENCE [LARGE SCALE GENOMIC DNA]</scope>
    <source>
        <strain evidence="7 8">AT-A2</strain>
    </source>
</reference>
<dbReference type="Pfam" id="PF08447">
    <property type="entry name" value="PAS_3"/>
    <property type="match status" value="1"/>
</dbReference>
<dbReference type="SMART" id="SM00086">
    <property type="entry name" value="PAC"/>
    <property type="match status" value="2"/>
</dbReference>
<dbReference type="InterPro" id="IPR029063">
    <property type="entry name" value="SAM-dependent_MTases_sf"/>
</dbReference>
<proteinExistence type="predicted"/>
<dbReference type="EC" id="3.1.4.52" evidence="7"/>
<dbReference type="Pfam" id="PF01739">
    <property type="entry name" value="CheR"/>
    <property type="match status" value="1"/>
</dbReference>
<feature type="coiled-coil region" evidence="1">
    <location>
        <begin position="312"/>
        <end position="384"/>
    </location>
</feature>
<dbReference type="InterPro" id="IPR000700">
    <property type="entry name" value="PAS-assoc_C"/>
</dbReference>
<dbReference type="SUPFAM" id="SSF55785">
    <property type="entry name" value="PYP-like sensor domain (PAS domain)"/>
    <property type="match status" value="2"/>
</dbReference>
<dbReference type="PANTHER" id="PTHR44757:SF2">
    <property type="entry name" value="BIOFILM ARCHITECTURE MAINTENANCE PROTEIN MBAA"/>
    <property type="match status" value="1"/>
</dbReference>
<dbReference type="SMART" id="SM00138">
    <property type="entry name" value="MeTrc"/>
    <property type="match status" value="1"/>
</dbReference>
<dbReference type="SMART" id="SM00091">
    <property type="entry name" value="PAS"/>
    <property type="match status" value="4"/>
</dbReference>
<dbReference type="Gene3D" id="3.30.450.20">
    <property type="entry name" value="PAS domain"/>
    <property type="match status" value="3"/>
</dbReference>
<dbReference type="InterPro" id="IPR022642">
    <property type="entry name" value="CheR_C"/>
</dbReference>
<dbReference type="GO" id="GO:0071111">
    <property type="term" value="F:cyclic-guanylate-specific phosphodiesterase activity"/>
    <property type="evidence" value="ECO:0007669"/>
    <property type="project" value="UniProtKB-EC"/>
</dbReference>
<evidence type="ECO:0000259" key="5">
    <source>
        <dbReference type="PROSITE" id="PS50883"/>
    </source>
</evidence>
<dbReference type="CDD" id="cd01949">
    <property type="entry name" value="GGDEF"/>
    <property type="match status" value="1"/>
</dbReference>
<dbReference type="InterPro" id="IPR013656">
    <property type="entry name" value="PAS_4"/>
</dbReference>
<dbReference type="PROSITE" id="PS50123">
    <property type="entry name" value="CHER"/>
    <property type="match status" value="1"/>
</dbReference>
<dbReference type="NCBIfam" id="TIGR00229">
    <property type="entry name" value="sensory_box"/>
    <property type="match status" value="2"/>
</dbReference>
<sequence length="1180" mass="132454">MDWVVLGSDVSDPALEQARNGAFDEDSVHGLPPAWRERYFTRIGHTLRVQQELRRRCVFAHHDVVQDLPFMRMDLVACRNVLIYFKGQAKDEVLSRLHYALVPDGLLMLGRSEGLSCRVHPWFQAVSVQEHLWRKRSDAGARQPLPGLGRRHPRRGMVAPLPPATPPQLRPVDRLENDLRERLLSYLIGRYAAPTVLVDREGHPLHVVGPMEGLMHWPAGPTAELTLPNLVPAAWRRDVQLAQHRLLITQEAAVRVPLPPIAERPAYVLEAARLDQGQDTYLIVSFGRPPSADTDGSGRPPPAPDEPHGLHEERLQSLIEALEHSQRQLQQVNEALSVTSEELEAANEELEASNEELEASNEELRTLNEELDRSLREQQQLNDLLHAVQESAGTALAVLDHERRLLRYNRPAQDMLVLREAQLGLPWTFDDRHFPWPGELVEHVAKGAPGPWQGQIELAQARYLVQLVPWQTHDARTGYVLSVTDLTELQSAEKARLELQTRLSALTEALHEAVLLFDPRNERLIYASHRYQDWFGPADATPTPPKLGAWIDAIASDERARVIDRWRDGTVPQWTQRYRVQTRDGGWRHLQERASRITASDGETTLIAASLLDVTEMVQLEQRERSAHARLQAVWDNPSVGIAVCDGSGVVIECNGALTLRLGATDAELRGTRWIDWVDVDDRGSMQVQWRSLLSGRSPPPLEQRLHTREGAQRWTRQHLSLARSALGTGDLVVVLLENIEEAKLREQTIFRQANYDALTGLPNRSLYRDRLEQALLRAQRDGHPVYVMFCDLDGFKEVNDVHGHEMGDAVLVETASRIRRTLRPNDTIARFGGDEFVMLIDGAESPLVVERIADTVLQSLRQPFHVGDQTLRLSGSVGIAAHPSDGETPEELLRMADTAMYAAKNGGRDRMRFYSPQMESRTRRLAETKAGLEQALAQGQFELHYQPMVTLPQRQVRGAEVLLRWRHPERGLVSPAEFIGVAESSGQIRRIGAWVLRETARAALEAAARWGDDFRLSVNVSATQFGDSALREWLDEHGAALPHLTIEVTESVWMADSPSTLSWLQRVRERGALVALDDFGTGYSSLAYLLRTPVDELKIDKRFTDHVGTGGPSERIVTAVLEIAAALNARVVVEGVETAAQLAFLEPHAPLDVQGFHFARPMPWEAFARFVDASQAANP</sequence>
<dbReference type="Pfam" id="PF00563">
    <property type="entry name" value="EAL"/>
    <property type="match status" value="1"/>
</dbReference>
<dbReference type="Gene3D" id="3.20.20.450">
    <property type="entry name" value="EAL domain"/>
    <property type="match status" value="1"/>
</dbReference>
<evidence type="ECO:0000313" key="7">
    <source>
        <dbReference type="EMBL" id="TSE38041.1"/>
    </source>
</evidence>
<evidence type="ECO:0000259" key="4">
    <source>
        <dbReference type="PROSITE" id="PS50123"/>
    </source>
</evidence>
<accession>A0A554XQD3</accession>
<feature type="domain" description="GGDEF" evidence="6">
    <location>
        <begin position="784"/>
        <end position="917"/>
    </location>
</feature>
<dbReference type="SMART" id="SM00267">
    <property type="entry name" value="GGDEF"/>
    <property type="match status" value="1"/>
</dbReference>
<dbReference type="SUPFAM" id="SSF55073">
    <property type="entry name" value="Nucleotide cyclase"/>
    <property type="match status" value="1"/>
</dbReference>
<dbReference type="PROSITE" id="PS50113">
    <property type="entry name" value="PAC"/>
    <property type="match status" value="1"/>
</dbReference>
<protein>
    <submittedName>
        <fullName evidence="7">Cyclic di-GMP phosphodiesterase Gmr</fullName>
        <ecNumber evidence="7">3.1.4.52</ecNumber>
    </submittedName>
</protein>
<evidence type="ECO:0000256" key="2">
    <source>
        <dbReference type="SAM" id="MobiDB-lite"/>
    </source>
</evidence>